<gene>
    <name evidence="4" type="ORF">PBOR_34020</name>
</gene>
<evidence type="ECO:0000259" key="3">
    <source>
        <dbReference type="PROSITE" id="PS51186"/>
    </source>
</evidence>
<dbReference type="EMBL" id="CP009285">
    <property type="protein sequence ID" value="AIQ61364.1"/>
    <property type="molecule type" value="Genomic_DNA"/>
</dbReference>
<dbReference type="PROSITE" id="PS51186">
    <property type="entry name" value="GNAT"/>
    <property type="match status" value="1"/>
</dbReference>
<dbReference type="Gene3D" id="3.40.630.30">
    <property type="match status" value="1"/>
</dbReference>
<dbReference type="SUPFAM" id="SSF55729">
    <property type="entry name" value="Acyl-CoA N-acyltransferases (Nat)"/>
    <property type="match status" value="1"/>
</dbReference>
<proteinExistence type="predicted"/>
<dbReference type="InterPro" id="IPR000182">
    <property type="entry name" value="GNAT_dom"/>
</dbReference>
<dbReference type="CDD" id="cd04301">
    <property type="entry name" value="NAT_SF"/>
    <property type="match status" value="1"/>
</dbReference>
<name>A0A089MY94_PAEBO</name>
<protein>
    <submittedName>
        <fullName evidence="4">GNAT family acetyltransferase</fullName>
    </submittedName>
</protein>
<dbReference type="InterPro" id="IPR050832">
    <property type="entry name" value="Bact_Acetyltransf"/>
</dbReference>
<reference evidence="4" key="1">
    <citation type="submission" date="2014-08" db="EMBL/GenBank/DDBJ databases">
        <title>Comparative genomics of the Paenibacillus odorifer group.</title>
        <authorList>
            <person name="den Bakker H.C."/>
            <person name="Tsai Y.-C.Y.-C."/>
            <person name="Martin N."/>
            <person name="Korlach J."/>
            <person name="Wiedmann M."/>
        </authorList>
    </citation>
    <scope>NUCLEOTIDE SEQUENCE [LARGE SCALE GENOMIC DNA]</scope>
    <source>
        <strain evidence="4">DSM 13188</strain>
    </source>
</reference>
<dbReference type="Pfam" id="PF00583">
    <property type="entry name" value="Acetyltransf_1"/>
    <property type="match status" value="1"/>
</dbReference>
<dbReference type="AlphaFoldDB" id="A0A089MY94"/>
<dbReference type="PANTHER" id="PTHR43877">
    <property type="entry name" value="AMINOALKYLPHOSPHONATE N-ACETYLTRANSFERASE-RELATED-RELATED"/>
    <property type="match status" value="1"/>
</dbReference>
<evidence type="ECO:0000313" key="4">
    <source>
        <dbReference type="EMBL" id="AIQ61364.1"/>
    </source>
</evidence>
<keyword evidence="1" id="KW-0808">Transferase</keyword>
<sequence length="177" mass="20052">MQQLNRDSAFTIRPSEIRDARELIILDNMIWTENTTPGPLMWRSREDYLLHAPPGSQLVALQDGELCGYVGFGCPSGMESNRHVCEVNIAVHPRFQRLGVGSRLIAEIKHHAAENGIRKLRLRVLSCNTPALLFYRKCGFEEEGRLREEFYLGGRYVDEVFMSCMLNGGNEDGSHLA</sequence>
<organism evidence="4 5">
    <name type="scientific">Paenibacillus borealis</name>
    <dbReference type="NCBI Taxonomy" id="160799"/>
    <lineage>
        <taxon>Bacteria</taxon>
        <taxon>Bacillati</taxon>
        <taxon>Bacillota</taxon>
        <taxon>Bacilli</taxon>
        <taxon>Bacillales</taxon>
        <taxon>Paenibacillaceae</taxon>
        <taxon>Paenibacillus</taxon>
    </lineage>
</organism>
<dbReference type="HOGENOM" id="CLU_013985_19_2_9"/>
<evidence type="ECO:0000256" key="1">
    <source>
        <dbReference type="ARBA" id="ARBA00022679"/>
    </source>
</evidence>
<dbReference type="KEGG" id="pbd:PBOR_34020"/>
<dbReference type="OrthoDB" id="9802340at2"/>
<dbReference type="RefSeq" id="WP_042218166.1">
    <property type="nucleotide sequence ID" value="NZ_CP009285.1"/>
</dbReference>
<dbReference type="GO" id="GO:0016747">
    <property type="term" value="F:acyltransferase activity, transferring groups other than amino-acyl groups"/>
    <property type="evidence" value="ECO:0007669"/>
    <property type="project" value="InterPro"/>
</dbReference>
<keyword evidence="2" id="KW-0012">Acyltransferase</keyword>
<dbReference type="Proteomes" id="UP000029518">
    <property type="component" value="Chromosome"/>
</dbReference>
<evidence type="ECO:0000313" key="5">
    <source>
        <dbReference type="Proteomes" id="UP000029518"/>
    </source>
</evidence>
<keyword evidence="5" id="KW-1185">Reference proteome</keyword>
<evidence type="ECO:0000256" key="2">
    <source>
        <dbReference type="ARBA" id="ARBA00023315"/>
    </source>
</evidence>
<dbReference type="InterPro" id="IPR016181">
    <property type="entry name" value="Acyl_CoA_acyltransferase"/>
</dbReference>
<feature type="domain" description="N-acetyltransferase" evidence="3">
    <location>
        <begin position="10"/>
        <end position="167"/>
    </location>
</feature>
<accession>A0A089MY94</accession>